<dbReference type="RefSeq" id="WP_088841424.1">
    <property type="nucleotide sequence ID" value="NZ_FYEW01000001.1"/>
</dbReference>
<feature type="transmembrane region" description="Helical" evidence="6">
    <location>
        <begin position="679"/>
        <end position="703"/>
    </location>
</feature>
<proteinExistence type="predicted"/>
<dbReference type="SUPFAM" id="SSF82866">
    <property type="entry name" value="Multidrug efflux transporter AcrB transmembrane domain"/>
    <property type="match status" value="2"/>
</dbReference>
<evidence type="ECO:0000259" key="8">
    <source>
        <dbReference type="PROSITE" id="PS50156"/>
    </source>
</evidence>
<accession>A0A212T047</accession>
<evidence type="ECO:0000256" key="6">
    <source>
        <dbReference type="SAM" id="Phobius"/>
    </source>
</evidence>
<feature type="transmembrane region" description="Helical" evidence="6">
    <location>
        <begin position="709"/>
        <end position="734"/>
    </location>
</feature>
<evidence type="ECO:0000256" key="1">
    <source>
        <dbReference type="ARBA" id="ARBA00004651"/>
    </source>
</evidence>
<keyword evidence="7" id="KW-0732">Signal</keyword>
<dbReference type="PROSITE" id="PS51257">
    <property type="entry name" value="PROKAR_LIPOPROTEIN"/>
    <property type="match status" value="1"/>
</dbReference>
<dbReference type="EMBL" id="FYEW01000001">
    <property type="protein sequence ID" value="SNC59408.1"/>
    <property type="molecule type" value="Genomic_DNA"/>
</dbReference>
<keyword evidence="2" id="KW-1003">Cell membrane</keyword>
<dbReference type="PROSITE" id="PS50156">
    <property type="entry name" value="SSD"/>
    <property type="match status" value="2"/>
</dbReference>
<feature type="transmembrane region" description="Helical" evidence="6">
    <location>
        <begin position="207"/>
        <end position="226"/>
    </location>
</feature>
<organism evidence="9 10">
    <name type="scientific">Hymenobacter gelipurpurascens</name>
    <dbReference type="NCBI Taxonomy" id="89968"/>
    <lineage>
        <taxon>Bacteria</taxon>
        <taxon>Pseudomonadati</taxon>
        <taxon>Bacteroidota</taxon>
        <taxon>Cytophagia</taxon>
        <taxon>Cytophagales</taxon>
        <taxon>Hymenobacteraceae</taxon>
        <taxon>Hymenobacter</taxon>
    </lineage>
</organism>
<dbReference type="OrthoDB" id="9805018at2"/>
<dbReference type="InterPro" id="IPR004869">
    <property type="entry name" value="MMPL_dom"/>
</dbReference>
<dbReference type="PANTHER" id="PTHR33406:SF12">
    <property type="entry name" value="BLR2997 PROTEIN"/>
    <property type="match status" value="1"/>
</dbReference>
<feature type="transmembrane region" description="Helical" evidence="6">
    <location>
        <begin position="586"/>
        <end position="604"/>
    </location>
</feature>
<comment type="subcellular location">
    <subcellularLocation>
        <location evidence="1">Cell membrane</location>
        <topology evidence="1">Multi-pass membrane protein</topology>
    </subcellularLocation>
</comment>
<dbReference type="InterPro" id="IPR000731">
    <property type="entry name" value="SSD"/>
</dbReference>
<feature type="domain" description="SSD" evidence="8">
    <location>
        <begin position="230"/>
        <end position="358"/>
    </location>
</feature>
<evidence type="ECO:0000313" key="9">
    <source>
        <dbReference type="EMBL" id="SNC59408.1"/>
    </source>
</evidence>
<dbReference type="Proteomes" id="UP000198131">
    <property type="component" value="Unassembled WGS sequence"/>
</dbReference>
<evidence type="ECO:0000256" key="4">
    <source>
        <dbReference type="ARBA" id="ARBA00022989"/>
    </source>
</evidence>
<gene>
    <name evidence="9" type="ORF">SAMN06265337_0047</name>
</gene>
<evidence type="ECO:0000256" key="7">
    <source>
        <dbReference type="SAM" id="SignalP"/>
    </source>
</evidence>
<evidence type="ECO:0000256" key="3">
    <source>
        <dbReference type="ARBA" id="ARBA00022692"/>
    </source>
</evidence>
<evidence type="ECO:0000313" key="10">
    <source>
        <dbReference type="Proteomes" id="UP000198131"/>
    </source>
</evidence>
<sequence>MISSLYKWRFLFLAALAAACVALWPGVQAGVQVDNRLSAWFLEGDPALVAYHTFQQRFGNDEVVIIGVHDPATLLTSRNFRRLRQLSQALEHHPDVAAVLGAGTTSVPAPDGLHSARQLLDSTTTPAAVQRYLARQPTLRAQLFSPDYRTARLLVVLRSSPDFDDRRGEILGQLRTLTEAHVPKGRAWLGGVGVVYAGLNALSQQDFGLFLGLGYVLMFVVFWLLYRNLWLLLYTLGIVGLATYITLGLYGLLGYRLNLMTVLLPVIIILLGLMDALHVVNERNHLAGPGSTGPTDTLQALRNLARPCLATMLTTVAGFLALLSSPMAILRVFGVFAALGIALCLVFTFGLGVLLLPHAAPSPRATHTTSTRLVAFYGFVLRHRRLATVVSVVLVGLGLWGATRLRADTYTLGYLPTDNIVVRDHQALEAAWGPYLPLELLVEPRPGYSLSSPAVLRAAAAFSDSARTLHSAGEVFGFHSLYQAGLETRYGPRGGQLLGQSGAVKDIASRLQNDYPQLLGQFEHKPSGTGRITVSGRMLSARQLTATTDTLLRMARHTLGPVANVRPAGYQPLYARITDYVTTSQTNSLLLSFVLVLGLVWTFVGNFRLALLALIPNVFPVVVLLGVMGWAGIALDTATASIAAIVLSFCTDDTVHFIHAYREQRRAGLGPYAARHVTIAHVGPTIVLTSAVLFGGYAVMMLASLQTVFLFGLLTSLSIAAALYGEVIIFPLLLERFDRE</sequence>
<dbReference type="GO" id="GO:0005886">
    <property type="term" value="C:plasma membrane"/>
    <property type="evidence" value="ECO:0007669"/>
    <property type="project" value="UniProtKB-SubCell"/>
</dbReference>
<keyword evidence="3 6" id="KW-0812">Transmembrane</keyword>
<protein>
    <recommendedName>
        <fullName evidence="8">SSD domain-containing protein</fullName>
    </recommendedName>
</protein>
<name>A0A212T047_9BACT</name>
<dbReference type="PANTHER" id="PTHR33406">
    <property type="entry name" value="MEMBRANE PROTEIN MJ1562-RELATED"/>
    <property type="match status" value="1"/>
</dbReference>
<feature type="chain" id="PRO_5011292990" description="SSD domain-containing protein" evidence="7">
    <location>
        <begin position="30"/>
        <end position="740"/>
    </location>
</feature>
<evidence type="ECO:0000256" key="2">
    <source>
        <dbReference type="ARBA" id="ARBA00022475"/>
    </source>
</evidence>
<evidence type="ECO:0000256" key="5">
    <source>
        <dbReference type="ARBA" id="ARBA00023136"/>
    </source>
</evidence>
<feature type="transmembrane region" description="Helical" evidence="6">
    <location>
        <begin position="335"/>
        <end position="356"/>
    </location>
</feature>
<feature type="transmembrane region" description="Helical" evidence="6">
    <location>
        <begin position="231"/>
        <end position="253"/>
    </location>
</feature>
<feature type="domain" description="SSD" evidence="8">
    <location>
        <begin position="609"/>
        <end position="736"/>
    </location>
</feature>
<reference evidence="10" key="1">
    <citation type="submission" date="2017-06" db="EMBL/GenBank/DDBJ databases">
        <authorList>
            <person name="Varghese N."/>
            <person name="Submissions S."/>
        </authorList>
    </citation>
    <scope>NUCLEOTIDE SEQUENCE [LARGE SCALE GENOMIC DNA]</scope>
    <source>
        <strain evidence="10">DSM 11116</strain>
    </source>
</reference>
<feature type="transmembrane region" description="Helical" evidence="6">
    <location>
        <begin position="308"/>
        <end position="329"/>
    </location>
</feature>
<dbReference type="Pfam" id="PF03176">
    <property type="entry name" value="MMPL"/>
    <property type="match status" value="2"/>
</dbReference>
<dbReference type="AlphaFoldDB" id="A0A212T047"/>
<keyword evidence="10" id="KW-1185">Reference proteome</keyword>
<dbReference type="Gene3D" id="1.20.1640.10">
    <property type="entry name" value="Multidrug efflux transporter AcrB transmembrane domain"/>
    <property type="match status" value="2"/>
</dbReference>
<feature type="transmembrane region" description="Helical" evidence="6">
    <location>
        <begin position="386"/>
        <end position="403"/>
    </location>
</feature>
<feature type="transmembrane region" description="Helical" evidence="6">
    <location>
        <begin position="259"/>
        <end position="280"/>
    </location>
</feature>
<feature type="signal peptide" evidence="7">
    <location>
        <begin position="1"/>
        <end position="29"/>
    </location>
</feature>
<dbReference type="InterPro" id="IPR050545">
    <property type="entry name" value="Mycobact_MmpL"/>
</dbReference>
<keyword evidence="5 6" id="KW-0472">Membrane</keyword>
<keyword evidence="4 6" id="KW-1133">Transmembrane helix</keyword>